<name>A0AAN9XJF8_PSOTE</name>
<comment type="caution">
    <text evidence="2">The sequence shown here is derived from an EMBL/GenBank/DDBJ whole genome shotgun (WGS) entry which is preliminary data.</text>
</comment>
<keyword evidence="3" id="KW-1185">Reference proteome</keyword>
<dbReference type="Proteomes" id="UP001386955">
    <property type="component" value="Unassembled WGS sequence"/>
</dbReference>
<feature type="compositionally biased region" description="Basic and acidic residues" evidence="1">
    <location>
        <begin position="198"/>
        <end position="209"/>
    </location>
</feature>
<evidence type="ECO:0000256" key="1">
    <source>
        <dbReference type="SAM" id="MobiDB-lite"/>
    </source>
</evidence>
<protein>
    <submittedName>
        <fullName evidence="2">Uncharacterized protein</fullName>
    </submittedName>
</protein>
<dbReference type="PANTHER" id="PTHR37754:SF2">
    <property type="entry name" value="ION-BINDING PROTEIN, PUTATIVE-RELATED"/>
    <property type="match status" value="1"/>
</dbReference>
<proteinExistence type="predicted"/>
<accession>A0AAN9XJF8</accession>
<sequence length="249" mass="28207">MAMSFMEGLPSTHLVVNSLYDQFVAKDIKEFDGFNVAILDTFNTINMALPGKHYVAPSYKDVKDLFEQWKQPNIEDKKKKFTDFINKNTNLNKVDESMLITAIMAPPAAMVAKKTGQIVPQLAFINVIPDVVFVPSATLLALIAVKIIKLTFIGKTTSNVAKPHVQPTPKEKHQMKNNKESQTKDTESHVQPIPKQKVQSESHIQRTPENKNSSGTIIEEKPQPTSETYYCALCKKYHSKDYHRQRVTF</sequence>
<evidence type="ECO:0000313" key="2">
    <source>
        <dbReference type="EMBL" id="KAK7394559.1"/>
    </source>
</evidence>
<dbReference type="PANTHER" id="PTHR37754">
    <property type="entry name" value="CALCIUM ION-BINDING PROTEIN"/>
    <property type="match status" value="1"/>
</dbReference>
<organism evidence="2 3">
    <name type="scientific">Psophocarpus tetragonolobus</name>
    <name type="common">Winged bean</name>
    <name type="synonym">Dolichos tetragonolobus</name>
    <dbReference type="NCBI Taxonomy" id="3891"/>
    <lineage>
        <taxon>Eukaryota</taxon>
        <taxon>Viridiplantae</taxon>
        <taxon>Streptophyta</taxon>
        <taxon>Embryophyta</taxon>
        <taxon>Tracheophyta</taxon>
        <taxon>Spermatophyta</taxon>
        <taxon>Magnoliopsida</taxon>
        <taxon>eudicotyledons</taxon>
        <taxon>Gunneridae</taxon>
        <taxon>Pentapetalae</taxon>
        <taxon>rosids</taxon>
        <taxon>fabids</taxon>
        <taxon>Fabales</taxon>
        <taxon>Fabaceae</taxon>
        <taxon>Papilionoideae</taxon>
        <taxon>50 kb inversion clade</taxon>
        <taxon>NPAAA clade</taxon>
        <taxon>indigoferoid/millettioid clade</taxon>
        <taxon>Phaseoleae</taxon>
        <taxon>Psophocarpus</taxon>
    </lineage>
</organism>
<gene>
    <name evidence="2" type="ORF">VNO78_15090</name>
</gene>
<evidence type="ECO:0000313" key="3">
    <source>
        <dbReference type="Proteomes" id="UP001386955"/>
    </source>
</evidence>
<feature type="region of interest" description="Disordered" evidence="1">
    <location>
        <begin position="160"/>
        <end position="221"/>
    </location>
</feature>
<dbReference type="AlphaFoldDB" id="A0AAN9XJF8"/>
<feature type="compositionally biased region" description="Basic and acidic residues" evidence="1">
    <location>
        <begin position="169"/>
        <end position="188"/>
    </location>
</feature>
<reference evidence="2 3" key="1">
    <citation type="submission" date="2024-01" db="EMBL/GenBank/DDBJ databases">
        <title>The genomes of 5 underutilized Papilionoideae crops provide insights into root nodulation and disease resistanc.</title>
        <authorList>
            <person name="Jiang F."/>
        </authorList>
    </citation>
    <scope>NUCLEOTIDE SEQUENCE [LARGE SCALE GENOMIC DNA]</scope>
    <source>
        <strain evidence="2">DUOXIRENSHENG_FW03</strain>
        <tissue evidence="2">Leaves</tissue>
    </source>
</reference>
<dbReference type="EMBL" id="JAYMYS010000004">
    <property type="protein sequence ID" value="KAK7394559.1"/>
    <property type="molecule type" value="Genomic_DNA"/>
</dbReference>